<dbReference type="RefSeq" id="XP_005839308.1">
    <property type="nucleotide sequence ID" value="XM_005839251.1"/>
</dbReference>
<dbReference type="Gene3D" id="3.90.550.10">
    <property type="entry name" value="Spore Coat Polysaccharide Biosynthesis Protein SpsA, Chain A"/>
    <property type="match status" value="2"/>
</dbReference>
<dbReference type="Proteomes" id="UP000011087">
    <property type="component" value="Unassembled WGS sequence"/>
</dbReference>
<dbReference type="PANTHER" id="PTHR22916:SF3">
    <property type="entry name" value="UDP-GLCNAC:BETAGAL BETA-1,3-N-ACETYLGLUCOSAMINYLTRANSFERASE-LIKE PROTEIN 1"/>
    <property type="match status" value="1"/>
</dbReference>
<name>L1JW69_GUITC</name>
<feature type="region of interest" description="Disordered" evidence="1">
    <location>
        <begin position="94"/>
        <end position="113"/>
    </location>
</feature>
<dbReference type="eggNOG" id="ENOG502S4Y1">
    <property type="taxonomic scope" value="Eukaryota"/>
</dbReference>
<accession>L1JW69</accession>
<evidence type="ECO:0000313" key="3">
    <source>
        <dbReference type="EMBL" id="EKX52328.1"/>
    </source>
</evidence>
<dbReference type="OMA" id="EVWSTGH"/>
<dbReference type="SUPFAM" id="SSF53448">
    <property type="entry name" value="Nucleotide-diphospho-sugar transferases"/>
    <property type="match status" value="1"/>
</dbReference>
<feature type="compositionally biased region" description="Basic and acidic residues" evidence="1">
    <location>
        <begin position="95"/>
        <end position="109"/>
    </location>
</feature>
<dbReference type="GeneID" id="17308781"/>
<evidence type="ECO:0000259" key="2">
    <source>
        <dbReference type="Pfam" id="PF00535"/>
    </source>
</evidence>
<dbReference type="EMBL" id="JH992973">
    <property type="protein sequence ID" value="EKX52328.1"/>
    <property type="molecule type" value="Genomic_DNA"/>
</dbReference>
<dbReference type="AlphaFoldDB" id="L1JW69"/>
<dbReference type="CDD" id="cd00761">
    <property type="entry name" value="Glyco_tranf_GTA_type"/>
    <property type="match status" value="1"/>
</dbReference>
<dbReference type="KEGG" id="gtt:GUITHDRAFT_157129"/>
<dbReference type="EnsemblProtists" id="EKX52328">
    <property type="protein sequence ID" value="EKX52328"/>
    <property type="gene ID" value="GUITHDRAFT_157129"/>
</dbReference>
<protein>
    <recommendedName>
        <fullName evidence="2">Glycosyltransferase 2-like domain-containing protein</fullName>
    </recommendedName>
</protein>
<reference evidence="4" key="3">
    <citation type="submission" date="2016-03" db="UniProtKB">
        <authorList>
            <consortium name="EnsemblProtists"/>
        </authorList>
    </citation>
    <scope>IDENTIFICATION</scope>
</reference>
<sequence>MACLSVLLPVFNAQPWLPLAVRSIMQQQLGDGRSLQLICVDDASSDGSLEFLLELARLLGDRATKRIRIGTNGDRESTNPALLNMQLRAAEEEDHPSFTHQEEPEDVKQLRTRPVTAEEVAASSLKEHSLKVLTWKDGVNRGQGAAMSIALSKVNTKYLAQMESDDERSNPDAYRIMLEAMEANASWDGVSCQSMLTGWERPGMQRYIEWQNTCLTTEEMRRGRFIEMPALHQTGLFLTSSNVEVWSVGRTLDEWEADLKQYPLAPPKVRSIEWKPGRPLPGKEEGEEARPVRLFAFGHPKARTRVREQVKDWDDEYDWFVA</sequence>
<proteinExistence type="predicted"/>
<dbReference type="OrthoDB" id="421718at2759"/>
<evidence type="ECO:0000313" key="5">
    <source>
        <dbReference type="Proteomes" id="UP000011087"/>
    </source>
</evidence>
<dbReference type="InterPro" id="IPR001173">
    <property type="entry name" value="Glyco_trans_2-like"/>
</dbReference>
<reference evidence="3 5" key="1">
    <citation type="journal article" date="2012" name="Nature">
        <title>Algal genomes reveal evolutionary mosaicism and the fate of nucleomorphs.</title>
        <authorList>
            <consortium name="DOE Joint Genome Institute"/>
            <person name="Curtis B.A."/>
            <person name="Tanifuji G."/>
            <person name="Burki F."/>
            <person name="Gruber A."/>
            <person name="Irimia M."/>
            <person name="Maruyama S."/>
            <person name="Arias M.C."/>
            <person name="Ball S.G."/>
            <person name="Gile G.H."/>
            <person name="Hirakawa Y."/>
            <person name="Hopkins J.F."/>
            <person name="Kuo A."/>
            <person name="Rensing S.A."/>
            <person name="Schmutz J."/>
            <person name="Symeonidi A."/>
            <person name="Elias M."/>
            <person name="Eveleigh R.J."/>
            <person name="Herman E.K."/>
            <person name="Klute M.J."/>
            <person name="Nakayama T."/>
            <person name="Obornik M."/>
            <person name="Reyes-Prieto A."/>
            <person name="Armbrust E.V."/>
            <person name="Aves S.J."/>
            <person name="Beiko R.G."/>
            <person name="Coutinho P."/>
            <person name="Dacks J.B."/>
            <person name="Durnford D.G."/>
            <person name="Fast N.M."/>
            <person name="Green B.R."/>
            <person name="Grisdale C.J."/>
            <person name="Hempel F."/>
            <person name="Henrissat B."/>
            <person name="Hoppner M.P."/>
            <person name="Ishida K."/>
            <person name="Kim E."/>
            <person name="Koreny L."/>
            <person name="Kroth P.G."/>
            <person name="Liu Y."/>
            <person name="Malik S.B."/>
            <person name="Maier U.G."/>
            <person name="McRose D."/>
            <person name="Mock T."/>
            <person name="Neilson J.A."/>
            <person name="Onodera N.T."/>
            <person name="Poole A.M."/>
            <person name="Pritham E.J."/>
            <person name="Richards T.A."/>
            <person name="Rocap G."/>
            <person name="Roy S.W."/>
            <person name="Sarai C."/>
            <person name="Schaack S."/>
            <person name="Shirato S."/>
            <person name="Slamovits C.H."/>
            <person name="Spencer D.F."/>
            <person name="Suzuki S."/>
            <person name="Worden A.Z."/>
            <person name="Zauner S."/>
            <person name="Barry K."/>
            <person name="Bell C."/>
            <person name="Bharti A.K."/>
            <person name="Crow J.A."/>
            <person name="Grimwood J."/>
            <person name="Kramer R."/>
            <person name="Lindquist E."/>
            <person name="Lucas S."/>
            <person name="Salamov A."/>
            <person name="McFadden G.I."/>
            <person name="Lane C.E."/>
            <person name="Keeling P.J."/>
            <person name="Gray M.W."/>
            <person name="Grigoriev I.V."/>
            <person name="Archibald J.M."/>
        </authorList>
    </citation>
    <scope>NUCLEOTIDE SEQUENCE</scope>
    <source>
        <strain evidence="3 5">CCMP2712</strain>
    </source>
</reference>
<dbReference type="PANTHER" id="PTHR22916">
    <property type="entry name" value="GLYCOSYLTRANSFERASE"/>
    <property type="match status" value="1"/>
</dbReference>
<dbReference type="Pfam" id="PF00535">
    <property type="entry name" value="Glycos_transf_2"/>
    <property type="match status" value="1"/>
</dbReference>
<feature type="domain" description="Glycosyltransferase 2-like" evidence="2">
    <location>
        <begin position="5"/>
        <end position="63"/>
    </location>
</feature>
<gene>
    <name evidence="3" type="ORF">GUITHDRAFT_157129</name>
</gene>
<evidence type="ECO:0000313" key="4">
    <source>
        <dbReference type="EnsemblProtists" id="EKX52328"/>
    </source>
</evidence>
<keyword evidence="5" id="KW-1185">Reference proteome</keyword>
<organism evidence="3">
    <name type="scientific">Guillardia theta (strain CCMP2712)</name>
    <name type="common">Cryptophyte</name>
    <dbReference type="NCBI Taxonomy" id="905079"/>
    <lineage>
        <taxon>Eukaryota</taxon>
        <taxon>Cryptophyceae</taxon>
        <taxon>Pyrenomonadales</taxon>
        <taxon>Geminigeraceae</taxon>
        <taxon>Guillardia</taxon>
    </lineage>
</organism>
<dbReference type="InterPro" id="IPR029044">
    <property type="entry name" value="Nucleotide-diphossugar_trans"/>
</dbReference>
<dbReference type="HOGENOM" id="CLU_052904_0_0_1"/>
<evidence type="ECO:0000256" key="1">
    <source>
        <dbReference type="SAM" id="MobiDB-lite"/>
    </source>
</evidence>
<dbReference type="PaxDb" id="55529-EKX52328"/>
<dbReference type="GO" id="GO:0016758">
    <property type="term" value="F:hexosyltransferase activity"/>
    <property type="evidence" value="ECO:0007669"/>
    <property type="project" value="UniProtKB-ARBA"/>
</dbReference>
<reference evidence="5" key="2">
    <citation type="submission" date="2012-11" db="EMBL/GenBank/DDBJ databases">
        <authorList>
            <person name="Kuo A."/>
            <person name="Curtis B.A."/>
            <person name="Tanifuji G."/>
            <person name="Burki F."/>
            <person name="Gruber A."/>
            <person name="Irimia M."/>
            <person name="Maruyama S."/>
            <person name="Arias M.C."/>
            <person name="Ball S.G."/>
            <person name="Gile G.H."/>
            <person name="Hirakawa Y."/>
            <person name="Hopkins J.F."/>
            <person name="Rensing S.A."/>
            <person name="Schmutz J."/>
            <person name="Symeonidi A."/>
            <person name="Elias M."/>
            <person name="Eveleigh R.J."/>
            <person name="Herman E.K."/>
            <person name="Klute M.J."/>
            <person name="Nakayama T."/>
            <person name="Obornik M."/>
            <person name="Reyes-Prieto A."/>
            <person name="Armbrust E.V."/>
            <person name="Aves S.J."/>
            <person name="Beiko R.G."/>
            <person name="Coutinho P."/>
            <person name="Dacks J.B."/>
            <person name="Durnford D.G."/>
            <person name="Fast N.M."/>
            <person name="Green B.R."/>
            <person name="Grisdale C."/>
            <person name="Hempe F."/>
            <person name="Henrissat B."/>
            <person name="Hoppner M.P."/>
            <person name="Ishida K.-I."/>
            <person name="Kim E."/>
            <person name="Koreny L."/>
            <person name="Kroth P.G."/>
            <person name="Liu Y."/>
            <person name="Malik S.-B."/>
            <person name="Maier U.G."/>
            <person name="McRose D."/>
            <person name="Mock T."/>
            <person name="Neilson J.A."/>
            <person name="Onodera N.T."/>
            <person name="Poole A.M."/>
            <person name="Pritham E.J."/>
            <person name="Richards T.A."/>
            <person name="Rocap G."/>
            <person name="Roy S.W."/>
            <person name="Sarai C."/>
            <person name="Schaack S."/>
            <person name="Shirato S."/>
            <person name="Slamovits C.H."/>
            <person name="Spencer D.F."/>
            <person name="Suzuki S."/>
            <person name="Worden A.Z."/>
            <person name="Zauner S."/>
            <person name="Barry K."/>
            <person name="Bell C."/>
            <person name="Bharti A.K."/>
            <person name="Crow J.A."/>
            <person name="Grimwood J."/>
            <person name="Kramer R."/>
            <person name="Lindquist E."/>
            <person name="Lucas S."/>
            <person name="Salamov A."/>
            <person name="McFadden G.I."/>
            <person name="Lane C.E."/>
            <person name="Keeling P.J."/>
            <person name="Gray M.W."/>
            <person name="Grigoriev I.V."/>
            <person name="Archibald J.M."/>
        </authorList>
    </citation>
    <scope>NUCLEOTIDE SEQUENCE</scope>
    <source>
        <strain evidence="5">CCMP2712</strain>
    </source>
</reference>